<protein>
    <submittedName>
        <fullName evidence="1">YlbF family regulator</fullName>
    </submittedName>
</protein>
<dbReference type="AlphaFoldDB" id="A0ABD5S422"/>
<accession>A0ABD5S422</accession>
<organism evidence="1 2">
    <name type="scientific">Halobium palmae</name>
    <dbReference type="NCBI Taxonomy" id="1776492"/>
    <lineage>
        <taxon>Archaea</taxon>
        <taxon>Methanobacteriati</taxon>
        <taxon>Methanobacteriota</taxon>
        <taxon>Stenosarchaea group</taxon>
        <taxon>Halobacteria</taxon>
        <taxon>Halobacteriales</taxon>
        <taxon>Haloferacaceae</taxon>
        <taxon>Halobium</taxon>
    </lineage>
</organism>
<evidence type="ECO:0000313" key="1">
    <source>
        <dbReference type="EMBL" id="MFC6726384.1"/>
    </source>
</evidence>
<dbReference type="InterPro" id="IPR010368">
    <property type="entry name" value="Com_YlbF"/>
</dbReference>
<comment type="caution">
    <text evidence="1">The sequence shown here is derived from an EMBL/GenBank/DDBJ whole genome shotgun (WGS) entry which is preliminary data.</text>
</comment>
<gene>
    <name evidence="1" type="ORF">ACFQE1_18860</name>
</gene>
<reference evidence="1 2" key="1">
    <citation type="journal article" date="2019" name="Int. J. Syst. Evol. Microbiol.">
        <title>The Global Catalogue of Microorganisms (GCM) 10K type strain sequencing project: providing services to taxonomists for standard genome sequencing and annotation.</title>
        <authorList>
            <consortium name="The Broad Institute Genomics Platform"/>
            <consortium name="The Broad Institute Genome Sequencing Center for Infectious Disease"/>
            <person name="Wu L."/>
            <person name="Ma J."/>
        </authorList>
    </citation>
    <scope>NUCLEOTIDE SEQUENCE [LARGE SCALE GENOMIC DNA]</scope>
    <source>
        <strain evidence="1 2">NBRC 111368</strain>
    </source>
</reference>
<keyword evidence="2" id="KW-1185">Reference proteome</keyword>
<dbReference type="InterPro" id="IPR023378">
    <property type="entry name" value="YheA/YmcA-like_dom_sf"/>
</dbReference>
<dbReference type="Proteomes" id="UP001596328">
    <property type="component" value="Unassembled WGS sequence"/>
</dbReference>
<proteinExistence type="predicted"/>
<dbReference type="Pfam" id="PF06133">
    <property type="entry name" value="Com_YlbF"/>
    <property type="match status" value="1"/>
</dbReference>
<evidence type="ECO:0000313" key="2">
    <source>
        <dbReference type="Proteomes" id="UP001596328"/>
    </source>
</evidence>
<name>A0ABD5S422_9EURY</name>
<dbReference type="EMBL" id="JBHSWU010001078">
    <property type="protein sequence ID" value="MFC6726384.1"/>
    <property type="molecule type" value="Genomic_DNA"/>
</dbReference>
<sequence length="114" mass="12353">MGSELGEAIASTPTYERFAEAKTAVETDDEAQELISEFERERQAFALARQNGNATQEDLQSLQAKQDELHSLPVMASFLDAKSELQDRLEAVNEAVSAPLDVDFGGEAGGCCQD</sequence>
<dbReference type="Gene3D" id="1.20.1500.10">
    <property type="entry name" value="YheA/YmcA-like"/>
    <property type="match status" value="1"/>
</dbReference>
<dbReference type="SUPFAM" id="SSF158622">
    <property type="entry name" value="YheA/YmcA-like"/>
    <property type="match status" value="1"/>
</dbReference>